<evidence type="ECO:0000256" key="14">
    <source>
        <dbReference type="ARBA" id="ARBA00082223"/>
    </source>
</evidence>
<evidence type="ECO:0000256" key="12">
    <source>
        <dbReference type="ARBA" id="ARBA00023014"/>
    </source>
</evidence>
<evidence type="ECO:0000256" key="5">
    <source>
        <dbReference type="ARBA" id="ARBA00022630"/>
    </source>
</evidence>
<dbReference type="InterPro" id="IPR050353">
    <property type="entry name" value="PyrK_electron_transfer"/>
</dbReference>
<keyword evidence="4 15" id="KW-0813">Transport</keyword>
<dbReference type="SUPFAM" id="SSF52343">
    <property type="entry name" value="Ferredoxin reductase-like, C-terminal NADP-linked domain"/>
    <property type="match status" value="1"/>
</dbReference>
<keyword evidence="7 15" id="KW-0479">Metal-binding</keyword>
<comment type="function">
    <text evidence="15">Responsible for channeling the electrons from the oxidation of dihydroorotate from the FMN redox center in the PyrD type B subunit to the ultimate electron acceptor NAD(+).</text>
</comment>
<dbReference type="OrthoDB" id="9789468at2"/>
<dbReference type="GO" id="GO:0051537">
    <property type="term" value="F:2 iron, 2 sulfur cluster binding"/>
    <property type="evidence" value="ECO:0007669"/>
    <property type="project" value="UniProtKB-KW"/>
</dbReference>
<keyword evidence="8 15" id="KW-0274">FAD</keyword>
<dbReference type="InterPro" id="IPR023455">
    <property type="entry name" value="Dihydroorotate_DHASE_ETsu"/>
</dbReference>
<dbReference type="GO" id="GO:0009055">
    <property type="term" value="F:electron transfer activity"/>
    <property type="evidence" value="ECO:0007669"/>
    <property type="project" value="UniProtKB-UniRule"/>
</dbReference>
<dbReference type="AlphaFoldDB" id="A0A7G6E2L7"/>
<proteinExistence type="inferred from homology"/>
<accession>A0A7G6E2L7</accession>
<organism evidence="19 20">
    <name type="scientific">Thermanaerosceptrum fracticalcis</name>
    <dbReference type="NCBI Taxonomy" id="1712410"/>
    <lineage>
        <taxon>Bacteria</taxon>
        <taxon>Bacillati</taxon>
        <taxon>Bacillota</taxon>
        <taxon>Clostridia</taxon>
        <taxon>Eubacteriales</taxon>
        <taxon>Peptococcaceae</taxon>
        <taxon>Thermanaerosceptrum</taxon>
    </lineage>
</organism>
<feature type="binding site" evidence="15 17">
    <location>
        <position position="238"/>
    </location>
    <ligand>
        <name>[2Fe-2S] cluster</name>
        <dbReference type="ChEBI" id="CHEBI:190135"/>
    </ligand>
</feature>
<dbReference type="InterPro" id="IPR037117">
    <property type="entry name" value="Dihydroorotate_DH_ele_sf"/>
</dbReference>
<evidence type="ECO:0000256" key="16">
    <source>
        <dbReference type="PIRSR" id="PIRSR006816-1"/>
    </source>
</evidence>
<evidence type="ECO:0000256" key="2">
    <source>
        <dbReference type="ARBA" id="ARBA00006422"/>
    </source>
</evidence>
<evidence type="ECO:0000256" key="10">
    <source>
        <dbReference type="ARBA" id="ARBA00022982"/>
    </source>
</evidence>
<evidence type="ECO:0000313" key="19">
    <source>
        <dbReference type="EMBL" id="QNB46321.1"/>
    </source>
</evidence>
<dbReference type="Gene3D" id="3.40.50.80">
    <property type="entry name" value="Nucleotide-binding domain of ferredoxin-NADP reductase (FNR) module"/>
    <property type="match status" value="1"/>
</dbReference>
<dbReference type="CDD" id="cd06218">
    <property type="entry name" value="DHOD_e_trans"/>
    <property type="match status" value="1"/>
</dbReference>
<keyword evidence="12 15" id="KW-0411">Iron-sulfur</keyword>
<feature type="binding site" evidence="15 17">
    <location>
        <position position="233"/>
    </location>
    <ligand>
        <name>[2Fe-2S] cluster</name>
        <dbReference type="ChEBI" id="CHEBI:190135"/>
    </ligand>
</feature>
<reference evidence="19 20" key="1">
    <citation type="journal article" date="2019" name="Front. Microbiol.">
        <title>Thermoanaerosceptrum fracticalcis gen. nov. sp. nov., a Novel Fumarate-Fermenting Microorganism From a Deep Fractured Carbonate Aquifer of the US Great Basin.</title>
        <authorList>
            <person name="Hamilton-Brehm S.D."/>
            <person name="Stewart L.E."/>
            <person name="Zavarin M."/>
            <person name="Caldwell M."/>
            <person name="Lawson P.A."/>
            <person name="Onstott T.C."/>
            <person name="Grzymski J."/>
            <person name="Neveux I."/>
            <person name="Lollar B.S."/>
            <person name="Russell C.E."/>
            <person name="Moser D.P."/>
        </authorList>
    </citation>
    <scope>NUCLEOTIDE SEQUENCE [LARGE SCALE GENOMIC DNA]</scope>
    <source>
        <strain evidence="19 20">DRI-13</strain>
    </source>
</reference>
<evidence type="ECO:0000256" key="8">
    <source>
        <dbReference type="ARBA" id="ARBA00022827"/>
    </source>
</evidence>
<comment type="cofactor">
    <cofactor evidence="15 16">
        <name>FAD</name>
        <dbReference type="ChEBI" id="CHEBI:57692"/>
    </cofactor>
    <text evidence="15 16">Binds 1 FAD per subunit.</text>
</comment>
<dbReference type="InterPro" id="IPR001433">
    <property type="entry name" value="OxRdtase_FAD/NAD-bd"/>
</dbReference>
<dbReference type="RefSeq" id="WP_081908135.1">
    <property type="nucleotide sequence ID" value="NZ_CP045798.1"/>
</dbReference>
<gene>
    <name evidence="15" type="primary">pyrK</name>
    <name evidence="19" type="ORF">BR63_08345</name>
</gene>
<sequence length="273" mass="29504">MVRRGRDLLMVYSLKTRILENKKILPDFYEMVLSAPAIAAEAVPGQFLMVKTSPTLVPFLRRPISLSRINAEEGTITLVYQVVGSGTKLMTVMTPGSEIEVVGPLGKGFTWSVKDKVVAIVGGGCGIAPLVALTEELLKAGKEVYALLGAQSRDKLLSDKYFIELGAKVMIATDDGSFGRKGFVTQLLEEVINTTRLDQVYCCGPLPMTKAVVKLTKEALVPCQVSLEERMGCGVGACLGCVCKVRSEEGSLTYKKVCHDGPVFTSSEVIFDD</sequence>
<dbReference type="PROSITE" id="PS51384">
    <property type="entry name" value="FAD_FR"/>
    <property type="match status" value="1"/>
</dbReference>
<dbReference type="GO" id="GO:0050660">
    <property type="term" value="F:flavin adenine dinucleotide binding"/>
    <property type="evidence" value="ECO:0007669"/>
    <property type="project" value="InterPro"/>
</dbReference>
<keyword evidence="20" id="KW-1185">Reference proteome</keyword>
<dbReference type="InterPro" id="IPR012165">
    <property type="entry name" value="Cyt_c3_hydrogenase_gsu"/>
</dbReference>
<comment type="pathway">
    <text evidence="1 15">Pyrimidine metabolism; UMP biosynthesis via de novo pathway; orotate from (S)-dihydroorotate (NAD(+) route): step 1/1.</text>
</comment>
<evidence type="ECO:0000256" key="11">
    <source>
        <dbReference type="ARBA" id="ARBA00023004"/>
    </source>
</evidence>
<evidence type="ECO:0000256" key="13">
    <source>
        <dbReference type="ARBA" id="ARBA00069792"/>
    </source>
</evidence>
<dbReference type="PANTHER" id="PTHR43513:SF3">
    <property type="entry name" value="DIHYDROOROTATE DEHYDROGENASE B (NAD(+)), ELECTRON TRANSFER SUBUNIT-RELATED"/>
    <property type="match status" value="1"/>
</dbReference>
<evidence type="ECO:0000256" key="3">
    <source>
        <dbReference type="ARBA" id="ARBA00011669"/>
    </source>
</evidence>
<dbReference type="UniPathway" id="UPA00070">
    <property type="reaction ID" value="UER00945"/>
</dbReference>
<name>A0A7G6E2L7_THEFR</name>
<dbReference type="GO" id="GO:0044205">
    <property type="term" value="P:'de novo' UMP biosynthetic process"/>
    <property type="evidence" value="ECO:0007669"/>
    <property type="project" value="UniProtKB-UniRule"/>
</dbReference>
<feature type="binding site" evidence="15 16">
    <location>
        <begin position="62"/>
        <end position="65"/>
    </location>
    <ligand>
        <name>FAD</name>
        <dbReference type="ChEBI" id="CHEBI:57692"/>
    </ligand>
</feature>
<dbReference type="SUPFAM" id="SSF63380">
    <property type="entry name" value="Riboflavin synthase domain-like"/>
    <property type="match status" value="1"/>
</dbReference>
<evidence type="ECO:0000256" key="1">
    <source>
        <dbReference type="ARBA" id="ARBA00004715"/>
    </source>
</evidence>
<evidence type="ECO:0000256" key="6">
    <source>
        <dbReference type="ARBA" id="ARBA00022714"/>
    </source>
</evidence>
<dbReference type="InterPro" id="IPR019480">
    <property type="entry name" value="Dihydroorotate_DH_Fe-S-bd"/>
</dbReference>
<comment type="cofactor">
    <cofactor evidence="15">
        <name>[2Fe-2S] cluster</name>
        <dbReference type="ChEBI" id="CHEBI:190135"/>
    </cofactor>
    <text evidence="15">Binds 1 [2Fe-2S] cluster per subunit.</text>
</comment>
<keyword evidence="9 15" id="KW-0665">Pyrimidine biosynthesis</keyword>
<evidence type="ECO:0000256" key="17">
    <source>
        <dbReference type="PIRSR" id="PIRSR006816-2"/>
    </source>
</evidence>
<comment type="similarity">
    <text evidence="2 15">Belongs to the PyrK family.</text>
</comment>
<evidence type="ECO:0000256" key="15">
    <source>
        <dbReference type="HAMAP-Rule" id="MF_01211"/>
    </source>
</evidence>
<dbReference type="KEGG" id="tfr:BR63_08345"/>
<dbReference type="Pfam" id="PF10418">
    <property type="entry name" value="DHODB_Fe-S_bind"/>
    <property type="match status" value="1"/>
</dbReference>
<dbReference type="GO" id="GO:0016491">
    <property type="term" value="F:oxidoreductase activity"/>
    <property type="evidence" value="ECO:0007669"/>
    <property type="project" value="InterPro"/>
</dbReference>
<protein>
    <recommendedName>
        <fullName evidence="13 15">Dihydroorotate dehydrogenase B (NAD(+)), electron transfer subunit</fullName>
    </recommendedName>
    <alternativeName>
        <fullName evidence="14 15">Dihydroorotate oxidase B, electron transfer subunit</fullName>
    </alternativeName>
</protein>
<dbReference type="PIRSF" id="PIRSF006816">
    <property type="entry name" value="Cyc3_hyd_g"/>
    <property type="match status" value="1"/>
</dbReference>
<feature type="binding site" evidence="15 17">
    <location>
        <position position="241"/>
    </location>
    <ligand>
        <name>[2Fe-2S] cluster</name>
        <dbReference type="ChEBI" id="CHEBI:190135"/>
    </ligand>
</feature>
<dbReference type="Gene3D" id="2.40.30.10">
    <property type="entry name" value="Translation factors"/>
    <property type="match status" value="1"/>
</dbReference>
<dbReference type="GO" id="GO:0046872">
    <property type="term" value="F:metal ion binding"/>
    <property type="evidence" value="ECO:0007669"/>
    <property type="project" value="UniProtKB-KW"/>
</dbReference>
<comment type="subunit">
    <text evidence="3 15">Heterotetramer of 2 PyrK and 2 PyrD type B subunits.</text>
</comment>
<evidence type="ECO:0000256" key="9">
    <source>
        <dbReference type="ARBA" id="ARBA00022975"/>
    </source>
</evidence>
<evidence type="ECO:0000259" key="18">
    <source>
        <dbReference type="PROSITE" id="PS51384"/>
    </source>
</evidence>
<dbReference type="InterPro" id="IPR017927">
    <property type="entry name" value="FAD-bd_FR_type"/>
</dbReference>
<feature type="domain" description="FAD-binding FR-type" evidence="18">
    <location>
        <begin position="11"/>
        <end position="111"/>
    </location>
</feature>
<feature type="binding site" evidence="15 16">
    <location>
        <begin position="79"/>
        <end position="81"/>
    </location>
    <ligand>
        <name>FAD</name>
        <dbReference type="ChEBI" id="CHEBI:57692"/>
    </ligand>
</feature>
<dbReference type="Proteomes" id="UP000515847">
    <property type="component" value="Chromosome"/>
</dbReference>
<dbReference type="InterPro" id="IPR017938">
    <property type="entry name" value="Riboflavin_synthase-like_b-brl"/>
</dbReference>
<dbReference type="PANTHER" id="PTHR43513">
    <property type="entry name" value="DIHYDROOROTATE DEHYDROGENASE B (NAD(+)), ELECTRON TRANSFER SUBUNIT"/>
    <property type="match status" value="1"/>
</dbReference>
<keyword evidence="6 15" id="KW-0001">2Fe-2S</keyword>
<dbReference type="HAMAP" id="MF_01211">
    <property type="entry name" value="DHODB_Fe_S_bind"/>
    <property type="match status" value="1"/>
</dbReference>
<feature type="binding site" evidence="15 17">
    <location>
        <position position="258"/>
    </location>
    <ligand>
        <name>[2Fe-2S] cluster</name>
        <dbReference type="ChEBI" id="CHEBI:190135"/>
    </ligand>
</feature>
<keyword evidence="10 15" id="KW-0249">Electron transport</keyword>
<dbReference type="FunFam" id="2.10.240.10:FF:000001">
    <property type="entry name" value="Dihydroorotate dehydrogenase B (NAD(+)), electron transfer subunit"/>
    <property type="match status" value="1"/>
</dbReference>
<comment type="cofactor">
    <cofactor evidence="17">
        <name>[2Fe-2S] cluster</name>
        <dbReference type="ChEBI" id="CHEBI:190135"/>
    </cofactor>
    <text evidence="17">Binds 1 [2Fe-2S] cluster per subunit.</text>
</comment>
<keyword evidence="5 15" id="KW-0285">Flavoprotein</keyword>
<feature type="binding site" evidence="15 16">
    <location>
        <begin position="86"/>
        <end position="87"/>
    </location>
    <ligand>
        <name>FAD</name>
        <dbReference type="ChEBI" id="CHEBI:57692"/>
    </ligand>
</feature>
<evidence type="ECO:0000256" key="4">
    <source>
        <dbReference type="ARBA" id="ARBA00022448"/>
    </source>
</evidence>
<evidence type="ECO:0000256" key="7">
    <source>
        <dbReference type="ARBA" id="ARBA00022723"/>
    </source>
</evidence>
<dbReference type="InterPro" id="IPR039261">
    <property type="entry name" value="FNR_nucleotide-bd"/>
</dbReference>
<dbReference type="Gene3D" id="2.10.240.10">
    <property type="entry name" value="Dihydroorotate dehydrogenase, electron transfer subunit"/>
    <property type="match status" value="1"/>
</dbReference>
<evidence type="ECO:0000313" key="20">
    <source>
        <dbReference type="Proteomes" id="UP000515847"/>
    </source>
</evidence>
<dbReference type="EMBL" id="CP045798">
    <property type="protein sequence ID" value="QNB46321.1"/>
    <property type="molecule type" value="Genomic_DNA"/>
</dbReference>
<keyword evidence="11 15" id="KW-0408">Iron</keyword>
<dbReference type="Pfam" id="PF00175">
    <property type="entry name" value="NAD_binding_1"/>
    <property type="match status" value="1"/>
</dbReference>